<feature type="signal peptide" evidence="1">
    <location>
        <begin position="1"/>
        <end position="21"/>
    </location>
</feature>
<reference evidence="2 3" key="1">
    <citation type="submission" date="2021-03" db="EMBL/GenBank/DDBJ databases">
        <title>Antimicrobial resistance genes in bacteria isolated from Japanese honey, and their potential for conferring macrolide and lincosamide resistance in the American foulbrood pathogen Paenibacillus larvae.</title>
        <authorList>
            <person name="Okamoto M."/>
            <person name="Kumagai M."/>
            <person name="Kanamori H."/>
            <person name="Takamatsu D."/>
        </authorList>
    </citation>
    <scope>NUCLEOTIDE SEQUENCE [LARGE SCALE GENOMIC DNA]</scope>
    <source>
        <strain evidence="2 3">J21TS3</strain>
    </source>
</reference>
<dbReference type="PROSITE" id="PS51257">
    <property type="entry name" value="PROKAR_LIPOPROTEIN"/>
    <property type="match status" value="1"/>
</dbReference>
<accession>A0ABQ4LUZ6</accession>
<dbReference type="RefSeq" id="WP_212948878.1">
    <property type="nucleotide sequence ID" value="NZ_BORW01000006.1"/>
</dbReference>
<evidence type="ECO:0008006" key="4">
    <source>
        <dbReference type="Google" id="ProtNLM"/>
    </source>
</evidence>
<organism evidence="2 3">
    <name type="scientific">Paenibacillus cookii</name>
    <dbReference type="NCBI Taxonomy" id="157839"/>
    <lineage>
        <taxon>Bacteria</taxon>
        <taxon>Bacillati</taxon>
        <taxon>Bacillota</taxon>
        <taxon>Bacilli</taxon>
        <taxon>Bacillales</taxon>
        <taxon>Paenibacillaceae</taxon>
        <taxon>Paenibacillus</taxon>
    </lineage>
</organism>
<dbReference type="Proteomes" id="UP000680638">
    <property type="component" value="Unassembled WGS sequence"/>
</dbReference>
<comment type="caution">
    <text evidence="2">The sequence shown here is derived from an EMBL/GenBank/DDBJ whole genome shotgun (WGS) entry which is preliminary data.</text>
</comment>
<evidence type="ECO:0000313" key="3">
    <source>
        <dbReference type="Proteomes" id="UP000680638"/>
    </source>
</evidence>
<name>A0ABQ4LUZ6_9BACL</name>
<feature type="chain" id="PRO_5045394886" description="Lipoprotein" evidence="1">
    <location>
        <begin position="22"/>
        <end position="197"/>
    </location>
</feature>
<proteinExistence type="predicted"/>
<gene>
    <name evidence="2" type="ORF">J21TS3_15890</name>
</gene>
<dbReference type="EMBL" id="BORW01000006">
    <property type="protein sequence ID" value="GIO66768.1"/>
    <property type="molecule type" value="Genomic_DNA"/>
</dbReference>
<evidence type="ECO:0000313" key="2">
    <source>
        <dbReference type="EMBL" id="GIO66768.1"/>
    </source>
</evidence>
<evidence type="ECO:0000256" key="1">
    <source>
        <dbReference type="SAM" id="SignalP"/>
    </source>
</evidence>
<keyword evidence="1" id="KW-0732">Signal</keyword>
<protein>
    <recommendedName>
        <fullName evidence="4">Lipoprotein</fullName>
    </recommendedName>
</protein>
<sequence>MKPRSPFKVVCMMMAACFLLASCSRNSEPAKVGVAQKKDVWSQAEVTRENIKLVLEKPLDEGAIPAAQIKDIQLQGANNKTVTVDLKHESPDPDRLMSDAAATLISYSGILLENKGIGTVEVCLYGNPEPANGKNVTKETVCLAINREDLQKGQDAFTIPVDDYALVFRHASWYKIHPQLYKSLLHKDRLKTRAYLK</sequence>
<keyword evidence="3" id="KW-1185">Reference proteome</keyword>